<dbReference type="EMBL" id="JAUQSY010000007">
    <property type="protein sequence ID" value="MDO7875520.1"/>
    <property type="molecule type" value="Genomic_DNA"/>
</dbReference>
<reference evidence="1" key="1">
    <citation type="submission" date="2023-07" db="EMBL/GenBank/DDBJ databases">
        <authorList>
            <person name="Kim M.K."/>
        </authorList>
    </citation>
    <scope>NUCLEOTIDE SEQUENCE</scope>
    <source>
        <strain evidence="1">ASUV-10-1</strain>
    </source>
</reference>
<organism evidence="1 2">
    <name type="scientific">Hymenobacter aranciens</name>
    <dbReference type="NCBI Taxonomy" id="3063996"/>
    <lineage>
        <taxon>Bacteria</taxon>
        <taxon>Pseudomonadati</taxon>
        <taxon>Bacteroidota</taxon>
        <taxon>Cytophagia</taxon>
        <taxon>Cytophagales</taxon>
        <taxon>Hymenobacteraceae</taxon>
        <taxon>Hymenobacter</taxon>
    </lineage>
</organism>
<evidence type="ECO:0000313" key="2">
    <source>
        <dbReference type="Proteomes" id="UP001176429"/>
    </source>
</evidence>
<sequence length="96" mass="10693">MGKKIHKDVSLTAALAPYFRIFVANWNTDVEGRPTTPTVEILYEESDDEGTAFSLWFKSRAWAYAFGADWGIALVQHINPMIAQGVKPVEEGPDHA</sequence>
<proteinExistence type="predicted"/>
<comment type="caution">
    <text evidence="1">The sequence shown here is derived from an EMBL/GenBank/DDBJ whole genome shotgun (WGS) entry which is preliminary data.</text>
</comment>
<dbReference type="Proteomes" id="UP001176429">
    <property type="component" value="Unassembled WGS sequence"/>
</dbReference>
<keyword evidence="2" id="KW-1185">Reference proteome</keyword>
<evidence type="ECO:0000313" key="1">
    <source>
        <dbReference type="EMBL" id="MDO7875520.1"/>
    </source>
</evidence>
<gene>
    <name evidence="1" type="ORF">Q5H93_12320</name>
</gene>
<accession>A0ABT9BB74</accession>
<protein>
    <submittedName>
        <fullName evidence="1">Uncharacterized protein</fullName>
    </submittedName>
</protein>
<name>A0ABT9BB74_9BACT</name>
<dbReference type="RefSeq" id="WP_305006831.1">
    <property type="nucleotide sequence ID" value="NZ_JAUQSY010000007.1"/>
</dbReference>